<keyword evidence="1" id="KW-1133">Transmembrane helix</keyword>
<organism evidence="2 3">
    <name type="scientific">Deinococcus aluminii</name>
    <dbReference type="NCBI Taxonomy" id="1656885"/>
    <lineage>
        <taxon>Bacteria</taxon>
        <taxon>Thermotogati</taxon>
        <taxon>Deinococcota</taxon>
        <taxon>Deinococci</taxon>
        <taxon>Deinococcales</taxon>
        <taxon>Deinococcaceae</taxon>
        <taxon>Deinococcus</taxon>
    </lineage>
</organism>
<feature type="transmembrane region" description="Helical" evidence="1">
    <location>
        <begin position="57"/>
        <end position="88"/>
    </location>
</feature>
<evidence type="ECO:0000313" key="3">
    <source>
        <dbReference type="Proteomes" id="UP001404956"/>
    </source>
</evidence>
<reference evidence="2 3" key="1">
    <citation type="submission" date="2024-02" db="EMBL/GenBank/DDBJ databases">
        <title>Deinococcus aluminii NBRC 112889.</title>
        <authorList>
            <person name="Ichikawa N."/>
            <person name="Katano-Makiyama Y."/>
            <person name="Hidaka K."/>
        </authorList>
    </citation>
    <scope>NUCLEOTIDE SEQUENCE [LARGE SCALE GENOMIC DNA]</scope>
    <source>
        <strain evidence="2 3">NBRC 112889</strain>
    </source>
</reference>
<dbReference type="Proteomes" id="UP001404956">
    <property type="component" value="Unassembled WGS sequence"/>
</dbReference>
<keyword evidence="3" id="KW-1185">Reference proteome</keyword>
<dbReference type="RefSeq" id="WP_345454346.1">
    <property type="nucleotide sequence ID" value="NZ_BAABRV010000004.1"/>
</dbReference>
<keyword evidence="1" id="KW-0472">Membrane</keyword>
<sequence>MRRFWPLLAVLLWALFTFGPLLSVLVASAVATANGCALDEGSIHPCVIAGWDAGGLLYTLGVLGWLMLLTLPVGAVVGTVGGVLWLVWWGRRKWVRNR</sequence>
<evidence type="ECO:0000256" key="1">
    <source>
        <dbReference type="SAM" id="Phobius"/>
    </source>
</evidence>
<keyword evidence="1" id="KW-0812">Transmembrane</keyword>
<proteinExistence type="predicted"/>
<protein>
    <submittedName>
        <fullName evidence="2">Uncharacterized protein</fullName>
    </submittedName>
</protein>
<accession>A0ABP9XEE9</accession>
<dbReference type="EMBL" id="BAABRV010000004">
    <property type="protein sequence ID" value="GAA5533717.1"/>
    <property type="molecule type" value="Genomic_DNA"/>
</dbReference>
<evidence type="ECO:0000313" key="2">
    <source>
        <dbReference type="EMBL" id="GAA5533717.1"/>
    </source>
</evidence>
<name>A0ABP9XEE9_9DEIO</name>
<comment type="caution">
    <text evidence="2">The sequence shown here is derived from an EMBL/GenBank/DDBJ whole genome shotgun (WGS) entry which is preliminary data.</text>
</comment>
<gene>
    <name evidence="2" type="ORF">Dalu01_02125</name>
</gene>